<dbReference type="InterPro" id="IPR046335">
    <property type="entry name" value="LacI/GalR-like_sensor"/>
</dbReference>
<dbReference type="CDD" id="cd01392">
    <property type="entry name" value="HTH_LacI"/>
    <property type="match status" value="1"/>
</dbReference>
<keyword evidence="3" id="KW-0804">Transcription</keyword>
<protein>
    <submittedName>
        <fullName evidence="6">LacI family DNA-binding transcriptional regulator</fullName>
    </submittedName>
</protein>
<evidence type="ECO:0000313" key="6">
    <source>
        <dbReference type="EMBL" id="RKP51903.1"/>
    </source>
</evidence>
<dbReference type="Gene3D" id="1.10.260.40">
    <property type="entry name" value="lambda repressor-like DNA-binding domains"/>
    <property type="match status" value="1"/>
</dbReference>
<keyword evidence="1" id="KW-0805">Transcription regulation</keyword>
<keyword evidence="2 6" id="KW-0238">DNA-binding</keyword>
<dbReference type="PROSITE" id="PS00356">
    <property type="entry name" value="HTH_LACI_1"/>
    <property type="match status" value="1"/>
</dbReference>
<dbReference type="InterPro" id="IPR028082">
    <property type="entry name" value="Peripla_BP_I"/>
</dbReference>
<comment type="caution">
    <text evidence="6">The sequence shown here is derived from an EMBL/GenBank/DDBJ whole genome shotgun (WGS) entry which is preliminary data.</text>
</comment>
<feature type="domain" description="HTH lacI-type" evidence="5">
    <location>
        <begin position="2"/>
        <end position="56"/>
    </location>
</feature>
<dbReference type="PANTHER" id="PTHR30146:SF109">
    <property type="entry name" value="HTH-TYPE TRANSCRIPTIONAL REGULATOR GALS"/>
    <property type="match status" value="1"/>
</dbReference>
<organism evidence="6 7">
    <name type="scientific">Pararobbsia silviterrae</name>
    <dbReference type="NCBI Taxonomy" id="1792498"/>
    <lineage>
        <taxon>Bacteria</taxon>
        <taxon>Pseudomonadati</taxon>
        <taxon>Pseudomonadota</taxon>
        <taxon>Betaproteobacteria</taxon>
        <taxon>Burkholderiales</taxon>
        <taxon>Burkholderiaceae</taxon>
        <taxon>Pararobbsia</taxon>
    </lineage>
</organism>
<dbReference type="InterPro" id="IPR010982">
    <property type="entry name" value="Lambda_DNA-bd_dom_sf"/>
</dbReference>
<reference evidence="6 7" key="1">
    <citation type="submission" date="2018-10" db="EMBL/GenBank/DDBJ databases">
        <title>Robbsia sp. DHC34, isolated from soil.</title>
        <authorList>
            <person name="Gao Z.-H."/>
            <person name="Qiu L.-H."/>
        </authorList>
    </citation>
    <scope>NUCLEOTIDE SEQUENCE [LARGE SCALE GENOMIC DNA]</scope>
    <source>
        <strain evidence="6 7">DHC34</strain>
    </source>
</reference>
<feature type="region of interest" description="Disordered" evidence="4">
    <location>
        <begin position="334"/>
        <end position="354"/>
    </location>
</feature>
<dbReference type="SUPFAM" id="SSF53822">
    <property type="entry name" value="Periplasmic binding protein-like I"/>
    <property type="match status" value="1"/>
</dbReference>
<evidence type="ECO:0000256" key="3">
    <source>
        <dbReference type="ARBA" id="ARBA00023163"/>
    </source>
</evidence>
<evidence type="ECO:0000313" key="7">
    <source>
        <dbReference type="Proteomes" id="UP000270342"/>
    </source>
</evidence>
<dbReference type="InterPro" id="IPR000843">
    <property type="entry name" value="HTH_LacI"/>
</dbReference>
<dbReference type="Gene3D" id="3.40.50.2300">
    <property type="match status" value="2"/>
</dbReference>
<dbReference type="EMBL" id="RBZU01000008">
    <property type="protein sequence ID" value="RKP51903.1"/>
    <property type="molecule type" value="Genomic_DNA"/>
</dbReference>
<dbReference type="Pfam" id="PF13377">
    <property type="entry name" value="Peripla_BP_3"/>
    <property type="match status" value="1"/>
</dbReference>
<dbReference type="GO" id="GO:0003700">
    <property type="term" value="F:DNA-binding transcription factor activity"/>
    <property type="evidence" value="ECO:0007669"/>
    <property type="project" value="TreeGrafter"/>
</dbReference>
<evidence type="ECO:0000256" key="4">
    <source>
        <dbReference type="SAM" id="MobiDB-lite"/>
    </source>
</evidence>
<dbReference type="PANTHER" id="PTHR30146">
    <property type="entry name" value="LACI-RELATED TRANSCRIPTIONAL REPRESSOR"/>
    <property type="match status" value="1"/>
</dbReference>
<evidence type="ECO:0000259" key="5">
    <source>
        <dbReference type="PROSITE" id="PS50932"/>
    </source>
</evidence>
<dbReference type="OrthoDB" id="9805642at2"/>
<gene>
    <name evidence="6" type="ORF">D7S86_18335</name>
</gene>
<dbReference type="Proteomes" id="UP000270342">
    <property type="component" value="Unassembled WGS sequence"/>
</dbReference>
<evidence type="ECO:0000256" key="1">
    <source>
        <dbReference type="ARBA" id="ARBA00023015"/>
    </source>
</evidence>
<accession>A0A494XWD1</accession>
<dbReference type="GO" id="GO:0000976">
    <property type="term" value="F:transcription cis-regulatory region binding"/>
    <property type="evidence" value="ECO:0007669"/>
    <property type="project" value="TreeGrafter"/>
</dbReference>
<evidence type="ECO:0000256" key="2">
    <source>
        <dbReference type="ARBA" id="ARBA00023125"/>
    </source>
</evidence>
<dbReference type="Pfam" id="PF00356">
    <property type="entry name" value="LacI"/>
    <property type="match status" value="1"/>
</dbReference>
<dbReference type="SUPFAM" id="SSF47413">
    <property type="entry name" value="lambda repressor-like DNA-binding domains"/>
    <property type="match status" value="1"/>
</dbReference>
<proteinExistence type="predicted"/>
<name>A0A494XWD1_9BURK</name>
<keyword evidence="7" id="KW-1185">Reference proteome</keyword>
<dbReference type="PROSITE" id="PS50932">
    <property type="entry name" value="HTH_LACI_2"/>
    <property type="match status" value="1"/>
</dbReference>
<dbReference type="AlphaFoldDB" id="A0A494XWD1"/>
<sequence>MATIRDVAKLAGVGVGTASRVISGRGSVSTEAAERVRAAIRELEFRPSSIARSLSGQSLGAIGLFVQTLRGDFYRSILEAVDDELRAVHRHMVVVSGSNHGSDYDESIRALDFLMQRDCDGIVIIGHQLHDADILRLRDRNPRLAILNRRLEGMEDACFSVDHHRAGALAARTLLDHGHRRFGVMGGPSSAPDNTDRVQGFLDTLAAEDIDAASVPVIESNFAKDGGLRTMGQLLQRDPSITGVFCGNDDMAVGALTWLRDHDISVPRDMSVIGYDDVYTSAHTFPALTSIHIPMYEVAANAVRWLIEQCYGVSQPIERQFPVTVSMRDSVAMAPAQPRKPLRDTRYSASRPKL</sequence>
<dbReference type="SMART" id="SM00354">
    <property type="entry name" value="HTH_LACI"/>
    <property type="match status" value="1"/>
</dbReference>